<dbReference type="SUPFAM" id="SSF101941">
    <property type="entry name" value="NAC domain"/>
    <property type="match status" value="1"/>
</dbReference>
<evidence type="ECO:0000256" key="4">
    <source>
        <dbReference type="ARBA" id="ARBA00023242"/>
    </source>
</evidence>
<evidence type="ECO:0000256" key="3">
    <source>
        <dbReference type="ARBA" id="ARBA00023163"/>
    </source>
</evidence>
<keyword evidence="1" id="KW-0805">Transcription regulation</keyword>
<evidence type="ECO:0000313" key="6">
    <source>
        <dbReference type="EMBL" id="TXG52276.1"/>
    </source>
</evidence>
<gene>
    <name evidence="6" type="ORF">EZV62_021445</name>
</gene>
<name>A0A5C7H7W3_9ROSI</name>
<reference evidence="7" key="1">
    <citation type="journal article" date="2019" name="Gigascience">
        <title>De novo genome assembly of the endangered Acer yangbiense, a plant species with extremely small populations endemic to Yunnan Province, China.</title>
        <authorList>
            <person name="Yang J."/>
            <person name="Wariss H.M."/>
            <person name="Tao L."/>
            <person name="Zhang R."/>
            <person name="Yun Q."/>
            <person name="Hollingsworth P."/>
            <person name="Dao Z."/>
            <person name="Luo G."/>
            <person name="Guo H."/>
            <person name="Ma Y."/>
            <person name="Sun W."/>
        </authorList>
    </citation>
    <scope>NUCLEOTIDE SEQUENCE [LARGE SCALE GENOMIC DNA]</scope>
    <source>
        <strain evidence="7">cv. Malutang</strain>
    </source>
</reference>
<comment type="caution">
    <text evidence="6">The sequence shown here is derived from an EMBL/GenBank/DDBJ whole genome shotgun (WGS) entry which is preliminary data.</text>
</comment>
<dbReference type="OrthoDB" id="1625833at2759"/>
<evidence type="ECO:0000256" key="2">
    <source>
        <dbReference type="ARBA" id="ARBA00023125"/>
    </source>
</evidence>
<keyword evidence="7" id="KW-1185">Reference proteome</keyword>
<keyword evidence="4" id="KW-0539">Nucleus</keyword>
<dbReference type="GO" id="GO:0003677">
    <property type="term" value="F:DNA binding"/>
    <property type="evidence" value="ECO:0007669"/>
    <property type="project" value="UniProtKB-KW"/>
</dbReference>
<proteinExistence type="predicted"/>
<accession>A0A5C7H7W3</accession>
<dbReference type="InterPro" id="IPR003441">
    <property type="entry name" value="NAC-dom"/>
</dbReference>
<evidence type="ECO:0000313" key="7">
    <source>
        <dbReference type="Proteomes" id="UP000323000"/>
    </source>
</evidence>
<keyword evidence="3" id="KW-0804">Transcription</keyword>
<feature type="domain" description="NAC" evidence="5">
    <location>
        <begin position="1"/>
        <end position="91"/>
    </location>
</feature>
<dbReference type="InterPro" id="IPR036093">
    <property type="entry name" value="NAC_dom_sf"/>
</dbReference>
<dbReference type="GO" id="GO:0006355">
    <property type="term" value="P:regulation of DNA-templated transcription"/>
    <property type="evidence" value="ECO:0007669"/>
    <property type="project" value="InterPro"/>
</dbReference>
<dbReference type="AlphaFoldDB" id="A0A5C7H7W3"/>
<evidence type="ECO:0000259" key="5">
    <source>
        <dbReference type="PROSITE" id="PS51005"/>
    </source>
</evidence>
<sequence length="196" mass="22466">MPDEVWYFVSSKQNTNTRHGYRKAKGEAIEVFSNSVIIGWRISHEFYEGQVSHEHKTDWVMQEFSITRKRVCESTKSEDDDEKTELAVSERPANNHVPYLPDSDYISRGDFLELLDLLDEPASASSSSKTSSCVTMSSDDFFDPDAWLKELETNNNQDEIQENAGYKYTASASHRPTEVVVYLGLIDHETLRQQTL</sequence>
<dbReference type="Pfam" id="PF02365">
    <property type="entry name" value="NAM"/>
    <property type="match status" value="1"/>
</dbReference>
<keyword evidence="2" id="KW-0238">DNA-binding</keyword>
<dbReference type="Proteomes" id="UP000323000">
    <property type="component" value="Chromosome 10"/>
</dbReference>
<organism evidence="6 7">
    <name type="scientific">Acer yangbiense</name>
    <dbReference type="NCBI Taxonomy" id="1000413"/>
    <lineage>
        <taxon>Eukaryota</taxon>
        <taxon>Viridiplantae</taxon>
        <taxon>Streptophyta</taxon>
        <taxon>Embryophyta</taxon>
        <taxon>Tracheophyta</taxon>
        <taxon>Spermatophyta</taxon>
        <taxon>Magnoliopsida</taxon>
        <taxon>eudicotyledons</taxon>
        <taxon>Gunneridae</taxon>
        <taxon>Pentapetalae</taxon>
        <taxon>rosids</taxon>
        <taxon>malvids</taxon>
        <taxon>Sapindales</taxon>
        <taxon>Sapindaceae</taxon>
        <taxon>Hippocastanoideae</taxon>
        <taxon>Acereae</taxon>
        <taxon>Acer</taxon>
    </lineage>
</organism>
<dbReference type="Gene3D" id="2.170.150.80">
    <property type="entry name" value="NAC domain"/>
    <property type="match status" value="1"/>
</dbReference>
<evidence type="ECO:0000256" key="1">
    <source>
        <dbReference type="ARBA" id="ARBA00023015"/>
    </source>
</evidence>
<protein>
    <recommendedName>
        <fullName evidence="5">NAC domain-containing protein</fullName>
    </recommendedName>
</protein>
<dbReference type="PROSITE" id="PS51005">
    <property type="entry name" value="NAC"/>
    <property type="match status" value="1"/>
</dbReference>
<dbReference type="EMBL" id="VAHF01000010">
    <property type="protein sequence ID" value="TXG52276.1"/>
    <property type="molecule type" value="Genomic_DNA"/>
</dbReference>